<dbReference type="EMBL" id="CAJNOO010002278">
    <property type="protein sequence ID" value="CAF1252734.1"/>
    <property type="molecule type" value="Genomic_DNA"/>
</dbReference>
<comment type="caution">
    <text evidence="1">The sequence shown here is derived from an EMBL/GenBank/DDBJ whole genome shotgun (WGS) entry which is preliminary data.</text>
</comment>
<accession>A0A815A521</accession>
<gene>
    <name evidence="1" type="ORF">RFH988_LOCUS27260</name>
</gene>
<name>A0A815A521_9BILA</name>
<evidence type="ECO:0000313" key="2">
    <source>
        <dbReference type="Proteomes" id="UP000663882"/>
    </source>
</evidence>
<evidence type="ECO:0000313" key="1">
    <source>
        <dbReference type="EMBL" id="CAF1252734.1"/>
    </source>
</evidence>
<proteinExistence type="predicted"/>
<protein>
    <submittedName>
        <fullName evidence="1">Uncharacterized protein</fullName>
    </submittedName>
</protein>
<sequence length="8" mass="912">INHSEANQ</sequence>
<dbReference type="Proteomes" id="UP000663882">
    <property type="component" value="Unassembled WGS sequence"/>
</dbReference>
<feature type="non-terminal residue" evidence="1">
    <location>
        <position position="1"/>
    </location>
</feature>
<organism evidence="1 2">
    <name type="scientific">Rotaria sordida</name>
    <dbReference type="NCBI Taxonomy" id="392033"/>
    <lineage>
        <taxon>Eukaryota</taxon>
        <taxon>Metazoa</taxon>
        <taxon>Spiralia</taxon>
        <taxon>Gnathifera</taxon>
        <taxon>Rotifera</taxon>
        <taxon>Eurotatoria</taxon>
        <taxon>Bdelloidea</taxon>
        <taxon>Philodinida</taxon>
        <taxon>Philodinidae</taxon>
        <taxon>Rotaria</taxon>
    </lineage>
</organism>
<reference evidence="1" key="1">
    <citation type="submission" date="2021-02" db="EMBL/GenBank/DDBJ databases">
        <authorList>
            <person name="Nowell W R."/>
        </authorList>
    </citation>
    <scope>NUCLEOTIDE SEQUENCE</scope>
</reference>